<dbReference type="Gramene" id="TraesJAG1A03G00006230.1">
    <property type="protein sequence ID" value="TraesJAG1A03G00006230.1.CDS1"/>
    <property type="gene ID" value="TraesJAG1A03G00006230"/>
</dbReference>
<reference evidence="2" key="1">
    <citation type="submission" date="2018-08" db="EMBL/GenBank/DDBJ databases">
        <authorList>
            <person name="Rossello M."/>
        </authorList>
    </citation>
    <scope>NUCLEOTIDE SEQUENCE [LARGE SCALE GENOMIC DNA]</scope>
    <source>
        <strain evidence="2">cv. Chinese Spring</strain>
    </source>
</reference>
<dbReference type="Gramene" id="TraesROB_scaffold_032934_01G000200.1">
    <property type="protein sequence ID" value="TraesROB_scaffold_032934_01G000200.1"/>
    <property type="gene ID" value="TraesROB_scaffold_032934_01G000200"/>
</dbReference>
<accession>A0A3B5XTB5</accession>
<keyword evidence="3" id="KW-1185">Reference proteome</keyword>
<evidence type="ECO:0000313" key="2">
    <source>
        <dbReference type="EnsemblPlants" id="TraesCS1A02G017100.1.cds1"/>
    </source>
</evidence>
<dbReference type="Gramene" id="TraesCS1A02G017100.1">
    <property type="protein sequence ID" value="TraesCS1A02G017100.1.cds1"/>
    <property type="gene ID" value="TraesCS1A02G017100"/>
</dbReference>
<dbReference type="SMR" id="A0A3B5XTB5"/>
<feature type="chain" id="PRO_5017320278" evidence="1">
    <location>
        <begin position="19"/>
        <end position="55"/>
    </location>
</feature>
<reference evidence="2" key="2">
    <citation type="submission" date="2018-10" db="UniProtKB">
        <authorList>
            <consortium name="EnsemblPlants"/>
        </authorList>
    </citation>
    <scope>IDENTIFICATION</scope>
</reference>
<dbReference type="Proteomes" id="UP000019116">
    <property type="component" value="Chromosome 1A"/>
</dbReference>
<dbReference type="Gramene" id="TraesLDM1A03G00006110.1">
    <property type="protein sequence ID" value="TraesLDM1A03G00006110.1.CDS1"/>
    <property type="gene ID" value="TraesLDM1A03G00006110"/>
</dbReference>
<dbReference type="Gramene" id="TraesCS1A03G0039700.1">
    <property type="protein sequence ID" value="TraesCS1A03G0039700.1.CDS1"/>
    <property type="gene ID" value="TraesCS1A03G0039700"/>
</dbReference>
<organism evidence="2">
    <name type="scientific">Triticum aestivum</name>
    <name type="common">Wheat</name>
    <dbReference type="NCBI Taxonomy" id="4565"/>
    <lineage>
        <taxon>Eukaryota</taxon>
        <taxon>Viridiplantae</taxon>
        <taxon>Streptophyta</taxon>
        <taxon>Embryophyta</taxon>
        <taxon>Tracheophyta</taxon>
        <taxon>Spermatophyta</taxon>
        <taxon>Magnoliopsida</taxon>
        <taxon>Liliopsida</taxon>
        <taxon>Poales</taxon>
        <taxon>Poaceae</taxon>
        <taxon>BOP clade</taxon>
        <taxon>Pooideae</taxon>
        <taxon>Triticodae</taxon>
        <taxon>Triticeae</taxon>
        <taxon>Triticinae</taxon>
        <taxon>Triticum</taxon>
    </lineage>
</organism>
<dbReference type="Gramene" id="TraesARI1A03G00004800.1">
    <property type="protein sequence ID" value="TraesARI1A03G00004800.1.CDS1"/>
    <property type="gene ID" value="TraesARI1A03G00004800"/>
</dbReference>
<proteinExistence type="predicted"/>
<dbReference type="AlphaFoldDB" id="A0A3B5XTB5"/>
<dbReference type="Gramene" id="TraesLAC1A03G00006070.1">
    <property type="protein sequence ID" value="TraesLAC1A03G00006070.1.CDS1"/>
    <property type="gene ID" value="TraesLAC1A03G00006070"/>
</dbReference>
<dbReference type="Gramene" id="TraesCAD_scaffold_066111_01G000200.1">
    <property type="protein sequence ID" value="TraesCAD_scaffold_066111_01G000200.1"/>
    <property type="gene ID" value="TraesCAD_scaffold_066111_01G000200"/>
</dbReference>
<dbReference type="Gramene" id="TraesCLE_scaffold_050674_01G000500.1">
    <property type="protein sequence ID" value="TraesCLE_scaffold_050674_01G000500.1"/>
    <property type="gene ID" value="TraesCLE_scaffold_050674_01G000500"/>
</dbReference>
<evidence type="ECO:0000256" key="1">
    <source>
        <dbReference type="SAM" id="SignalP"/>
    </source>
</evidence>
<dbReference type="Gramene" id="TraesMAC1A03G00004700.1">
    <property type="protein sequence ID" value="TraesMAC1A03G00004700.1.CDS1"/>
    <property type="gene ID" value="TraesMAC1A03G00004700"/>
</dbReference>
<dbReference type="Gramene" id="TraesSTA1A03G00005960.1">
    <property type="protein sequence ID" value="TraesSTA1A03G00005960.1.CDS1"/>
    <property type="gene ID" value="TraesSTA1A03G00005960"/>
</dbReference>
<feature type="signal peptide" evidence="1">
    <location>
        <begin position="1"/>
        <end position="18"/>
    </location>
</feature>
<evidence type="ECO:0000313" key="3">
    <source>
        <dbReference type="Proteomes" id="UP000019116"/>
    </source>
</evidence>
<keyword evidence="1" id="KW-0732">Signal</keyword>
<sequence length="55" mass="5757">MAEAVVGHLVVMLGSALATEAATFGWALLCQETAALRGLFGKIRESKASLMNSFS</sequence>
<dbReference type="Gramene" id="TraesJUL1A03G00003830.1">
    <property type="protein sequence ID" value="TraesJUL1A03G00003830.1.CDS1"/>
    <property type="gene ID" value="TraesJUL1A03G00003830"/>
</dbReference>
<protein>
    <submittedName>
        <fullName evidence="2">Uncharacterized protein</fullName>
    </submittedName>
</protein>
<name>A0A3B5XTB5_WHEAT</name>
<dbReference type="EnsemblPlants" id="TraesCS1A02G017100.1">
    <property type="protein sequence ID" value="TraesCS1A02G017100.1.cds1"/>
    <property type="gene ID" value="TraesCS1A02G017100"/>
</dbReference>
<dbReference type="Gramene" id="TraesSYM1A03G00004980.1">
    <property type="protein sequence ID" value="TraesSYM1A03G00004980.1.CDS1"/>
    <property type="gene ID" value="TraesSYM1A03G00004980"/>
</dbReference>
<dbReference type="Gramene" id="TraesWEE_scaffold_038942_01G000200.1">
    <property type="protein sequence ID" value="TraesWEE_scaffold_038942_01G000200.1"/>
    <property type="gene ID" value="TraesWEE_scaffold_038942_01G000200"/>
</dbReference>